<dbReference type="CDD" id="cd03801">
    <property type="entry name" value="GT4_PimA-like"/>
    <property type="match status" value="1"/>
</dbReference>
<evidence type="ECO:0000259" key="1">
    <source>
        <dbReference type="Pfam" id="PF00534"/>
    </source>
</evidence>
<dbReference type="InterPro" id="IPR001296">
    <property type="entry name" value="Glyco_trans_1"/>
</dbReference>
<accession>A0ABS8C0Z2</accession>
<evidence type="ECO:0000313" key="4">
    <source>
        <dbReference type="Proteomes" id="UP000633814"/>
    </source>
</evidence>
<dbReference type="SUPFAM" id="SSF53756">
    <property type="entry name" value="UDP-Glycosyltransferase/glycogen phosphorylase"/>
    <property type="match status" value="1"/>
</dbReference>
<proteinExistence type="predicted"/>
<dbReference type="InterPro" id="IPR050194">
    <property type="entry name" value="Glycosyltransferase_grp1"/>
</dbReference>
<dbReference type="PANTHER" id="PTHR45947:SF3">
    <property type="entry name" value="SULFOQUINOVOSYL TRANSFERASE SQD2"/>
    <property type="match status" value="1"/>
</dbReference>
<feature type="domain" description="Glycosyl transferase family 1" evidence="1">
    <location>
        <begin position="169"/>
        <end position="330"/>
    </location>
</feature>
<keyword evidence="4" id="KW-1185">Reference proteome</keyword>
<dbReference type="Gene3D" id="3.40.50.2000">
    <property type="entry name" value="Glycogen Phosphorylase B"/>
    <property type="match status" value="2"/>
</dbReference>
<dbReference type="Pfam" id="PF13439">
    <property type="entry name" value="Glyco_transf_4"/>
    <property type="match status" value="1"/>
</dbReference>
<sequence length="351" mass="40336">MLVATKKLLVITNMGPKASAPFQGQFVRAQVDELEAQGHPSAYHYMRWHSDSWLNRLLKYPVFFLDFLWRYMLSRQRYDLIHVHFFYPTIWLALLYRGLRNRQVKIVVTCHGSDIYHYQPPGKLYRWCAKQVQAWIFTSQALSEQFYFQAKPQRILSAGIQSRYAAARFQTRTEKDIDLLYVGALDRNKGMDRLLAMLPALRELHIVIAGTGPWQRQLEQAVADYPNVRLLGAQDAAALVKLYQRARCFISLSRNESFGLVMAEAMACYTPVVATDTDGAKAQITSGVTGYRVSQQQAEAQLCQQLVLAIKALLMLDEPEYRAMQQAGRQQAEQVLLPEVIHQLTQLYQEL</sequence>
<dbReference type="RefSeq" id="WP_226750085.1">
    <property type="nucleotide sequence ID" value="NZ_JAEINI020000002.1"/>
</dbReference>
<feature type="domain" description="Glycosyltransferase subfamily 4-like N-terminal" evidence="2">
    <location>
        <begin position="55"/>
        <end position="145"/>
    </location>
</feature>
<dbReference type="Proteomes" id="UP000633814">
    <property type="component" value="Unassembled WGS sequence"/>
</dbReference>
<gene>
    <name evidence="3" type="ORF">JAO78_004110</name>
</gene>
<evidence type="ECO:0000313" key="3">
    <source>
        <dbReference type="EMBL" id="MCB5225991.1"/>
    </source>
</evidence>
<evidence type="ECO:0000259" key="2">
    <source>
        <dbReference type="Pfam" id="PF13439"/>
    </source>
</evidence>
<dbReference type="Pfam" id="PF00534">
    <property type="entry name" value="Glycos_transf_1"/>
    <property type="match status" value="1"/>
</dbReference>
<comment type="caution">
    <text evidence="3">The sequence shown here is derived from an EMBL/GenBank/DDBJ whole genome shotgun (WGS) entry which is preliminary data.</text>
</comment>
<name>A0ABS8C0Z2_9ALTE</name>
<dbReference type="PANTHER" id="PTHR45947">
    <property type="entry name" value="SULFOQUINOVOSYL TRANSFERASE SQD2"/>
    <property type="match status" value="1"/>
</dbReference>
<reference evidence="3 4" key="1">
    <citation type="submission" date="2021-10" db="EMBL/GenBank/DDBJ databases">
        <title>Alishewanella koreense sp. nov. isolated from seawater of southwestern coast in South Korea and the proposal for the reclassification of Rheinheimera perlucida and Rheinheimera tuosuensis as Arsukibacterium perlucida and Arsukibacterium tuosuensis.</title>
        <authorList>
            <person name="Kim K.H."/>
            <person name="Ruan W."/>
            <person name="Kim K.R."/>
            <person name="Baek J.H."/>
            <person name="Jeon C.O."/>
        </authorList>
    </citation>
    <scope>NUCLEOTIDE SEQUENCE [LARGE SCALE GENOMIC DNA]</scope>
    <source>
        <strain evidence="3 4">16-MA</strain>
    </source>
</reference>
<dbReference type="EMBL" id="JAEINI020000002">
    <property type="protein sequence ID" value="MCB5225991.1"/>
    <property type="molecule type" value="Genomic_DNA"/>
</dbReference>
<organism evidence="3 4">
    <name type="scientific">Alishewanella maricola</name>
    <dbReference type="NCBI Taxonomy" id="2795740"/>
    <lineage>
        <taxon>Bacteria</taxon>
        <taxon>Pseudomonadati</taxon>
        <taxon>Pseudomonadota</taxon>
        <taxon>Gammaproteobacteria</taxon>
        <taxon>Alteromonadales</taxon>
        <taxon>Alteromonadaceae</taxon>
        <taxon>Alishewanella</taxon>
    </lineage>
</organism>
<protein>
    <submittedName>
        <fullName evidence="3">Glycosyltransferase family 4 protein</fullName>
    </submittedName>
</protein>
<dbReference type="InterPro" id="IPR028098">
    <property type="entry name" value="Glyco_trans_4-like_N"/>
</dbReference>